<gene>
    <name evidence="1" type="ORF">DEO23_07830</name>
</gene>
<dbReference type="Proteomes" id="UP000245590">
    <property type="component" value="Unassembled WGS sequence"/>
</dbReference>
<keyword evidence="2" id="KW-1185">Reference proteome</keyword>
<dbReference type="EMBL" id="QFKX01000002">
    <property type="protein sequence ID" value="PWH07062.1"/>
    <property type="molecule type" value="Genomic_DNA"/>
</dbReference>
<reference evidence="1 2" key="1">
    <citation type="submission" date="2018-05" db="EMBL/GenBank/DDBJ databases">
        <title>Brachybacterium sp. M1HQ-2T, whole genome shotgun sequence.</title>
        <authorList>
            <person name="Tuo L."/>
        </authorList>
    </citation>
    <scope>NUCLEOTIDE SEQUENCE [LARGE SCALE GENOMIC DNA]</scope>
    <source>
        <strain evidence="1 2">M1HQ-2</strain>
    </source>
</reference>
<dbReference type="OrthoDB" id="4794467at2"/>
<protein>
    <submittedName>
        <fullName evidence="1">Ferrous iron transport protein A</fullName>
    </submittedName>
</protein>
<proteinExistence type="predicted"/>
<comment type="caution">
    <text evidence="1">The sequence shown here is derived from an EMBL/GenBank/DDBJ whole genome shotgun (WGS) entry which is preliminary data.</text>
</comment>
<evidence type="ECO:0000313" key="1">
    <source>
        <dbReference type="EMBL" id="PWH07062.1"/>
    </source>
</evidence>
<accession>A0A2U2RMG7</accession>
<name>A0A2U2RMG7_9MICO</name>
<evidence type="ECO:0000313" key="2">
    <source>
        <dbReference type="Proteomes" id="UP000245590"/>
    </source>
</evidence>
<organism evidence="1 2">
    <name type="scientific">Brachybacterium endophyticum</name>
    <dbReference type="NCBI Taxonomy" id="2182385"/>
    <lineage>
        <taxon>Bacteria</taxon>
        <taxon>Bacillati</taxon>
        <taxon>Actinomycetota</taxon>
        <taxon>Actinomycetes</taxon>
        <taxon>Micrococcales</taxon>
        <taxon>Dermabacteraceae</taxon>
        <taxon>Brachybacterium</taxon>
    </lineage>
</organism>
<sequence length="69" mass="7612">MRVVLRYRIDRRTSPHGEGMTDALGVIEAADEDSVTVATRRGPDRVLRGLVTAARPVPAPPQRPRRTGH</sequence>
<dbReference type="AlphaFoldDB" id="A0A2U2RMG7"/>